<protein>
    <submittedName>
        <fullName evidence="2">Uncharacterized protein</fullName>
    </submittedName>
</protein>
<evidence type="ECO:0000313" key="2">
    <source>
        <dbReference type="EMBL" id="KAG0006683.1"/>
    </source>
</evidence>
<keyword evidence="1" id="KW-0175">Coiled coil</keyword>
<dbReference type="Proteomes" id="UP000749646">
    <property type="component" value="Unassembled WGS sequence"/>
</dbReference>
<evidence type="ECO:0000256" key="1">
    <source>
        <dbReference type="SAM" id="Coils"/>
    </source>
</evidence>
<dbReference type="EMBL" id="JAAAHW010000074">
    <property type="protein sequence ID" value="KAG0006683.1"/>
    <property type="molecule type" value="Genomic_DNA"/>
</dbReference>
<reference evidence="2" key="1">
    <citation type="journal article" date="2020" name="Fungal Divers.">
        <title>Resolving the Mortierellaceae phylogeny through synthesis of multi-gene phylogenetics and phylogenomics.</title>
        <authorList>
            <person name="Vandepol N."/>
            <person name="Liber J."/>
            <person name="Desiro A."/>
            <person name="Na H."/>
            <person name="Kennedy M."/>
            <person name="Barry K."/>
            <person name="Grigoriev I.V."/>
            <person name="Miller A.N."/>
            <person name="O'Donnell K."/>
            <person name="Stajich J.E."/>
            <person name="Bonito G."/>
        </authorList>
    </citation>
    <scope>NUCLEOTIDE SEQUENCE</scope>
    <source>
        <strain evidence="2">MES-2147</strain>
    </source>
</reference>
<name>A0A9P6MKL4_9FUNG</name>
<accession>A0A9P6MKL4</accession>
<comment type="caution">
    <text evidence="2">The sequence shown here is derived from an EMBL/GenBank/DDBJ whole genome shotgun (WGS) entry which is preliminary data.</text>
</comment>
<dbReference type="OrthoDB" id="2426474at2759"/>
<proteinExistence type="predicted"/>
<gene>
    <name evidence="2" type="ORF">BGZ65_005161</name>
</gene>
<organism evidence="2 3">
    <name type="scientific">Modicella reniformis</name>
    <dbReference type="NCBI Taxonomy" id="1440133"/>
    <lineage>
        <taxon>Eukaryota</taxon>
        <taxon>Fungi</taxon>
        <taxon>Fungi incertae sedis</taxon>
        <taxon>Mucoromycota</taxon>
        <taxon>Mortierellomycotina</taxon>
        <taxon>Mortierellomycetes</taxon>
        <taxon>Mortierellales</taxon>
        <taxon>Mortierellaceae</taxon>
        <taxon>Modicella</taxon>
    </lineage>
</organism>
<dbReference type="AlphaFoldDB" id="A0A9P6MKL4"/>
<evidence type="ECO:0000313" key="3">
    <source>
        <dbReference type="Proteomes" id="UP000749646"/>
    </source>
</evidence>
<sequence>MEAFQLFRLIGTTEIKRVLCSQVEGYDIVYWEDIEYIFPGVKIQPYCIKHYPGVVLDVAPSITGGGDSIEFLMSTPSLSLTDDGRTGASTSTLISPSPTESVADDLQVVPSPIGASDDAFGDDTSIISSFGTPLQDLQGGDNAVSRTTLSFKQVAMLARRKELESKIEQRLVSPFSPEVQTQIQSPNGYNSMVQEIKEVIKEKSEQLMGCLQKLEVSTTKNKELMTQMIEMQEALDTKQDEMKQLQIQALSQLALLQKQ</sequence>
<feature type="coiled-coil region" evidence="1">
    <location>
        <begin position="221"/>
        <end position="248"/>
    </location>
</feature>
<feature type="non-terminal residue" evidence="2">
    <location>
        <position position="1"/>
    </location>
</feature>
<keyword evidence="3" id="KW-1185">Reference proteome</keyword>